<comment type="caution">
    <text evidence="2">The sequence shown here is derived from an EMBL/GenBank/DDBJ whole genome shotgun (WGS) entry which is preliminary data.</text>
</comment>
<evidence type="ECO:0000313" key="3">
    <source>
        <dbReference type="Proteomes" id="UP000014018"/>
    </source>
</evidence>
<dbReference type="Proteomes" id="UP000014018">
    <property type="component" value="Unassembled WGS sequence"/>
</dbReference>
<dbReference type="AlphaFoldDB" id="A0A9W5V225"/>
<evidence type="ECO:0000313" key="2">
    <source>
        <dbReference type="EMBL" id="EOO32923.1"/>
    </source>
</evidence>
<reference evidence="2 3" key="1">
    <citation type="submission" date="2012-12" db="EMBL/GenBank/DDBJ databases">
        <title>The Genome Sequence of Bacillus cereus VD133.</title>
        <authorList>
            <consortium name="The Broad Institute Genome Sequencing Platform"/>
            <consortium name="The Broad Institute Genome Sequencing Center for Infectious Disease"/>
            <person name="Feldgarden M."/>
            <person name="Van der Auwera G.A."/>
            <person name="Mahillon J."/>
            <person name="Duprez V."/>
            <person name="Timmery S."/>
            <person name="Mattelet C."/>
            <person name="Dierick K."/>
            <person name="Sun M."/>
            <person name="Yu Z."/>
            <person name="Zhu L."/>
            <person name="Hu X."/>
            <person name="Shank E.B."/>
            <person name="Swiecicka I."/>
            <person name="Hansen B.M."/>
            <person name="Andrup L."/>
            <person name="Walker B."/>
            <person name="Young S.K."/>
            <person name="Zeng Q."/>
            <person name="Gargeya S."/>
            <person name="Fitzgerald M."/>
            <person name="Haas B."/>
            <person name="Abouelleil A."/>
            <person name="Alvarado L."/>
            <person name="Arachchi H.M."/>
            <person name="Berlin A.M."/>
            <person name="Chapman S.B."/>
            <person name="Dewar J."/>
            <person name="Goldberg J."/>
            <person name="Griggs A."/>
            <person name="Gujja S."/>
            <person name="Hansen M."/>
            <person name="Howarth C."/>
            <person name="Imamovic A."/>
            <person name="Larimer J."/>
            <person name="McCowan C."/>
            <person name="Murphy C."/>
            <person name="Neiman D."/>
            <person name="Pearson M."/>
            <person name="Priest M."/>
            <person name="Roberts A."/>
            <person name="Saif S."/>
            <person name="Shea T."/>
            <person name="Sisk P."/>
            <person name="Sykes S."/>
            <person name="Wortman J."/>
            <person name="Nusbaum C."/>
            <person name="Birren B."/>
        </authorList>
    </citation>
    <scope>NUCLEOTIDE SEQUENCE [LARGE SCALE GENOMIC DNA]</scope>
    <source>
        <strain evidence="2 3">VD133</strain>
    </source>
</reference>
<name>A0A9W5V225_BACCE</name>
<organism evidence="2 3">
    <name type="scientific">Bacillus cereus VD133</name>
    <dbReference type="NCBI Taxonomy" id="1053233"/>
    <lineage>
        <taxon>Bacteria</taxon>
        <taxon>Bacillati</taxon>
        <taxon>Bacillota</taxon>
        <taxon>Bacilli</taxon>
        <taxon>Bacillales</taxon>
        <taxon>Bacillaceae</taxon>
        <taxon>Bacillus</taxon>
        <taxon>Bacillus cereus group</taxon>
    </lineage>
</organism>
<dbReference type="InterPro" id="IPR018873">
    <property type="entry name" value="KilA-N_DNA-bd_domain"/>
</dbReference>
<feature type="domain" description="KilA-N DNA-binding" evidence="1">
    <location>
        <begin position="33"/>
        <end position="113"/>
    </location>
</feature>
<dbReference type="Pfam" id="PF10543">
    <property type="entry name" value="ORF6N"/>
    <property type="match status" value="1"/>
</dbReference>
<dbReference type="RefSeq" id="WP_016110965.1">
    <property type="nucleotide sequence ID" value="NZ_KB976184.1"/>
</dbReference>
<gene>
    <name evidence="2" type="ORF">IIU_03448</name>
</gene>
<proteinExistence type="predicted"/>
<evidence type="ECO:0000259" key="1">
    <source>
        <dbReference type="Pfam" id="PF10543"/>
    </source>
</evidence>
<protein>
    <recommendedName>
        <fullName evidence="1">KilA-N DNA-binding domain-containing protein</fullName>
    </recommendedName>
</protein>
<accession>A0A9W5V225</accession>
<sequence length="250" mass="28836">MDKLTVANELHILGKQNVAGYKFTGIEGGFGEGKKAMLVLDIAAIHNQPLKEINRRINDNRIRFKDGVDIVDLKSGGSNPPQLLNLGFSNMQIAKSNNIYLLSERGYAKLLKILEDDTAWNLYDQFVDGYFNMREQQIPTDPFGQIQLLAMGTNNLNKRVTNLEQVIDEQLTLDYKQQGFIQNEINRKVLFIWNNWIDFVDCIGRGATKKMISSKIYKRLYHRYKCGSYRDIRKKDFDAAVEYVRGWQGE</sequence>
<dbReference type="EMBL" id="AHFB01000062">
    <property type="protein sequence ID" value="EOO32923.1"/>
    <property type="molecule type" value="Genomic_DNA"/>
</dbReference>